<evidence type="ECO:0000313" key="8">
    <source>
        <dbReference type="Proteomes" id="UP000481861"/>
    </source>
</evidence>
<dbReference type="GO" id="GO:0020037">
    <property type="term" value="F:heme binding"/>
    <property type="evidence" value="ECO:0007669"/>
    <property type="project" value="InterPro"/>
</dbReference>
<keyword evidence="8" id="KW-1185">Reference proteome</keyword>
<dbReference type="Pfam" id="PF00067">
    <property type="entry name" value="p450"/>
    <property type="match status" value="1"/>
</dbReference>
<dbReference type="InterPro" id="IPR002403">
    <property type="entry name" value="Cyt_P450_E_grp-IV"/>
</dbReference>
<gene>
    <name evidence="7" type="ORF">BDV95DRAFT_499918</name>
</gene>
<dbReference type="InterPro" id="IPR053007">
    <property type="entry name" value="CYP450_monoxygenase_sec-met"/>
</dbReference>
<dbReference type="PRINTS" id="PR00465">
    <property type="entry name" value="EP450IV"/>
</dbReference>
<dbReference type="InterPro" id="IPR036396">
    <property type="entry name" value="Cyt_P450_sf"/>
</dbReference>
<evidence type="ECO:0000256" key="6">
    <source>
        <dbReference type="RuleBase" id="RU000461"/>
    </source>
</evidence>
<dbReference type="PROSITE" id="PS00086">
    <property type="entry name" value="CYTOCHROME_P450"/>
    <property type="match status" value="1"/>
</dbReference>
<evidence type="ECO:0000256" key="3">
    <source>
        <dbReference type="ARBA" id="ARBA00022723"/>
    </source>
</evidence>
<dbReference type="InterPro" id="IPR001128">
    <property type="entry name" value="Cyt_P450"/>
</dbReference>
<organism evidence="7 8">
    <name type="scientific">Massariosphaeria phaeospora</name>
    <dbReference type="NCBI Taxonomy" id="100035"/>
    <lineage>
        <taxon>Eukaryota</taxon>
        <taxon>Fungi</taxon>
        <taxon>Dikarya</taxon>
        <taxon>Ascomycota</taxon>
        <taxon>Pezizomycotina</taxon>
        <taxon>Dothideomycetes</taxon>
        <taxon>Pleosporomycetidae</taxon>
        <taxon>Pleosporales</taxon>
        <taxon>Pleosporales incertae sedis</taxon>
        <taxon>Massariosphaeria</taxon>
    </lineage>
</organism>
<dbReference type="GO" id="GO:0005506">
    <property type="term" value="F:iron ion binding"/>
    <property type="evidence" value="ECO:0007669"/>
    <property type="project" value="InterPro"/>
</dbReference>
<reference evidence="7 8" key="1">
    <citation type="submission" date="2020-01" db="EMBL/GenBank/DDBJ databases">
        <authorList>
            <consortium name="DOE Joint Genome Institute"/>
            <person name="Haridas S."/>
            <person name="Albert R."/>
            <person name="Binder M."/>
            <person name="Bloem J."/>
            <person name="Labutti K."/>
            <person name="Salamov A."/>
            <person name="Andreopoulos B."/>
            <person name="Baker S.E."/>
            <person name="Barry K."/>
            <person name="Bills G."/>
            <person name="Bluhm B.H."/>
            <person name="Cannon C."/>
            <person name="Castanera R."/>
            <person name="Culley D.E."/>
            <person name="Daum C."/>
            <person name="Ezra D."/>
            <person name="Gonzalez J.B."/>
            <person name="Henrissat B."/>
            <person name="Kuo A."/>
            <person name="Liang C."/>
            <person name="Lipzen A."/>
            <person name="Lutzoni F."/>
            <person name="Magnuson J."/>
            <person name="Mondo S."/>
            <person name="Nolan M."/>
            <person name="Ohm R."/>
            <person name="Pangilinan J."/>
            <person name="Park H.-J.H."/>
            <person name="Ramirez L."/>
            <person name="Alfaro M."/>
            <person name="Sun H."/>
            <person name="Tritt A."/>
            <person name="Yoshinaga Y."/>
            <person name="Zwiers L.-H.L."/>
            <person name="Turgeon B.G."/>
            <person name="Goodwin S.B."/>
            <person name="Spatafora J.W."/>
            <person name="Crous P.W."/>
            <person name="Grigoriev I.V."/>
        </authorList>
    </citation>
    <scope>NUCLEOTIDE SEQUENCE [LARGE SCALE GENOMIC DNA]</scope>
    <source>
        <strain evidence="7 8">CBS 611.86</strain>
    </source>
</reference>
<dbReference type="GO" id="GO:0004497">
    <property type="term" value="F:monooxygenase activity"/>
    <property type="evidence" value="ECO:0007669"/>
    <property type="project" value="UniProtKB-KW"/>
</dbReference>
<keyword evidence="3 5" id="KW-0479">Metal-binding</keyword>
<evidence type="ECO:0000256" key="2">
    <source>
        <dbReference type="ARBA" id="ARBA00010617"/>
    </source>
</evidence>
<protein>
    <submittedName>
        <fullName evidence="7">Putative 25-hydroxycholesterol 7-alpha-hydroxylase</fullName>
    </submittedName>
</protein>
<accession>A0A7C8I6P4</accession>
<keyword evidence="4 5" id="KW-0408">Iron</keyword>
<keyword evidence="5 6" id="KW-0349">Heme</keyword>
<dbReference type="OrthoDB" id="3366823at2759"/>
<comment type="caution">
    <text evidence="7">The sequence shown here is derived from an EMBL/GenBank/DDBJ whole genome shotgun (WGS) entry which is preliminary data.</text>
</comment>
<evidence type="ECO:0000256" key="1">
    <source>
        <dbReference type="ARBA" id="ARBA00001971"/>
    </source>
</evidence>
<sequence length="483" mass="54022">MVGLTRKKSKYYVQLRNKYPDLPIYTLRLPGARLYIINSATLIPAVQRHFKELAFPPLEVKFASNICGSSKAANEILTRNVNGEEGDWGYSMTFYKAIHTPLAPGPGLDAMNRIMAERVVASIDGMKDRKRAKLFNFVKHEITLATTESVYGPQNPFRDRAVEESFWKFQPGIMILLMNLFPSVLAKESLEARELLVAAFNQYLKNDGPSQGSALMKARYDHSMEHKIPMDDIARFEVGNTIGILTNTAPAAFWMAYHLYSDAAVLRDCRDELAHVVSDQETTTPHGQPVTVRTIDLARVKTSCPLLLSTLQEVLRVHSVGISTRLVMQDHVLAGQYLLKKGNTVMIPGPVQHTNAGTWGPDVHRFDHRRFLPKTKRHNAVAFRGFGGGTTLCPGRHFASTEILAFTALMILRFDVAPVDGAQWTCPTTAKAEMWEVTPMPDEDIDVEIRSRAGGEEEGEKRVKWRVVVTDSDKAMPLAAEDE</sequence>
<dbReference type="GO" id="GO:0016705">
    <property type="term" value="F:oxidoreductase activity, acting on paired donors, with incorporation or reduction of molecular oxygen"/>
    <property type="evidence" value="ECO:0007669"/>
    <property type="project" value="InterPro"/>
</dbReference>
<comment type="cofactor">
    <cofactor evidence="1 5">
        <name>heme</name>
        <dbReference type="ChEBI" id="CHEBI:30413"/>
    </cofactor>
</comment>
<dbReference type="InterPro" id="IPR017972">
    <property type="entry name" value="Cyt_P450_CS"/>
</dbReference>
<dbReference type="AlphaFoldDB" id="A0A7C8I6P4"/>
<feature type="binding site" description="axial binding residue" evidence="5">
    <location>
        <position position="393"/>
    </location>
    <ligand>
        <name>heme</name>
        <dbReference type="ChEBI" id="CHEBI:30413"/>
    </ligand>
    <ligandPart>
        <name>Fe</name>
        <dbReference type="ChEBI" id="CHEBI:18248"/>
    </ligandPart>
</feature>
<keyword evidence="6" id="KW-0560">Oxidoreductase</keyword>
<evidence type="ECO:0000256" key="5">
    <source>
        <dbReference type="PIRSR" id="PIRSR602403-1"/>
    </source>
</evidence>
<name>A0A7C8I6P4_9PLEO</name>
<dbReference type="EMBL" id="JAADJZ010000018">
    <property type="protein sequence ID" value="KAF2868593.1"/>
    <property type="molecule type" value="Genomic_DNA"/>
</dbReference>
<proteinExistence type="inferred from homology"/>
<keyword evidence="6" id="KW-0503">Monooxygenase</keyword>
<dbReference type="Proteomes" id="UP000481861">
    <property type="component" value="Unassembled WGS sequence"/>
</dbReference>
<dbReference type="PANTHER" id="PTHR47582">
    <property type="entry name" value="P450, PUTATIVE (EUROFUNG)-RELATED"/>
    <property type="match status" value="1"/>
</dbReference>
<comment type="similarity">
    <text evidence="2 6">Belongs to the cytochrome P450 family.</text>
</comment>
<dbReference type="PANTHER" id="PTHR47582:SF1">
    <property type="entry name" value="P450, PUTATIVE (EUROFUNG)-RELATED"/>
    <property type="match status" value="1"/>
</dbReference>
<dbReference type="CDD" id="cd11040">
    <property type="entry name" value="CYP7_CYP8-like"/>
    <property type="match status" value="1"/>
</dbReference>
<evidence type="ECO:0000313" key="7">
    <source>
        <dbReference type="EMBL" id="KAF2868593.1"/>
    </source>
</evidence>
<evidence type="ECO:0000256" key="4">
    <source>
        <dbReference type="ARBA" id="ARBA00023004"/>
    </source>
</evidence>
<dbReference type="SUPFAM" id="SSF48264">
    <property type="entry name" value="Cytochrome P450"/>
    <property type="match status" value="1"/>
</dbReference>
<dbReference type="Gene3D" id="1.10.630.10">
    <property type="entry name" value="Cytochrome P450"/>
    <property type="match status" value="1"/>
</dbReference>